<name>A0A2P7MVL4_9CYAN</name>
<reference evidence="1 2" key="1">
    <citation type="journal article" date="2018" name="Environ. Microbiol.">
        <title>Ecological and genomic features of two widespread freshwater picocyanobacteria.</title>
        <authorList>
            <person name="Cabello-Yeves P.J."/>
            <person name="Picazo A."/>
            <person name="Camacho A."/>
            <person name="Callieri C."/>
            <person name="Rosselli R."/>
            <person name="Roda-Garcia J.J."/>
            <person name="Coutinho F.H."/>
            <person name="Rodriguez-Valera F."/>
        </authorList>
    </citation>
    <scope>NUCLEOTIDE SEQUENCE [LARGE SCALE GENOMIC DNA]</scope>
    <source>
        <strain evidence="1 2">Tous</strain>
    </source>
</reference>
<protein>
    <submittedName>
        <fullName evidence="1">Uncharacterized protein</fullName>
    </submittedName>
</protein>
<dbReference type="EMBL" id="PXXO01000007">
    <property type="protein sequence ID" value="PSJ05235.1"/>
    <property type="molecule type" value="Genomic_DNA"/>
</dbReference>
<keyword evidence="2" id="KW-1185">Reference proteome</keyword>
<evidence type="ECO:0000313" key="1">
    <source>
        <dbReference type="EMBL" id="PSJ05235.1"/>
    </source>
</evidence>
<gene>
    <name evidence="1" type="ORF">C7K55_07870</name>
</gene>
<comment type="caution">
    <text evidence="1">The sequence shown here is derived from an EMBL/GenBank/DDBJ whole genome shotgun (WGS) entry which is preliminary data.</text>
</comment>
<dbReference type="RefSeq" id="WP_106502860.1">
    <property type="nucleotide sequence ID" value="NZ_PXXO01000007.1"/>
</dbReference>
<evidence type="ECO:0000313" key="2">
    <source>
        <dbReference type="Proteomes" id="UP000243002"/>
    </source>
</evidence>
<dbReference type="OrthoDB" id="561670at2"/>
<proteinExistence type="predicted"/>
<dbReference type="AlphaFoldDB" id="A0A2P7MVL4"/>
<dbReference type="Proteomes" id="UP000243002">
    <property type="component" value="Unassembled WGS sequence"/>
</dbReference>
<sequence length="140" mass="14799">MTATKRQALLGLWQQQVQAWAQNGELVSAAVHALGLGKEPLALTALAEALAQGDFSGLPTVELMADDELPGARSHFSESSQTVFLNTSWLAGSDQDAVLHELTLRWGEHLDVLLNTSDTPGDEGSHFAALLSAGLATPPK</sequence>
<accession>A0A2P7MVL4</accession>
<organism evidence="1 2">
    <name type="scientific">Cyanobium usitatum str. Tous</name>
    <dbReference type="NCBI Taxonomy" id="2116684"/>
    <lineage>
        <taxon>Bacteria</taxon>
        <taxon>Bacillati</taxon>
        <taxon>Cyanobacteriota</taxon>
        <taxon>Cyanophyceae</taxon>
        <taxon>Synechococcales</taxon>
        <taxon>Prochlorococcaceae</taxon>
        <taxon>Cyanobium</taxon>
    </lineage>
</organism>